<reference evidence="3 4" key="1">
    <citation type="submission" date="2017-05" db="EMBL/GenBank/DDBJ databases">
        <authorList>
            <person name="Varghese N."/>
            <person name="Submissions S."/>
        </authorList>
    </citation>
    <scope>NUCLEOTIDE SEQUENCE [LARGE SCALE GENOMIC DNA]</scope>
    <source>
        <strain evidence="3 4">DSM 19036</strain>
    </source>
</reference>
<evidence type="ECO:0000313" key="4">
    <source>
        <dbReference type="Proteomes" id="UP000320300"/>
    </source>
</evidence>
<dbReference type="GO" id="GO:0004527">
    <property type="term" value="F:exonuclease activity"/>
    <property type="evidence" value="ECO:0007669"/>
    <property type="project" value="UniProtKB-KW"/>
</dbReference>
<dbReference type="RefSeq" id="WP_142526387.1">
    <property type="nucleotide sequence ID" value="NZ_CBCSJO010000002.1"/>
</dbReference>
<dbReference type="PANTHER" id="PTHR32114">
    <property type="entry name" value="ABC TRANSPORTER ABCH.3"/>
    <property type="match status" value="1"/>
</dbReference>
<dbReference type="OrthoDB" id="9795626at2"/>
<proteinExistence type="predicted"/>
<dbReference type="Proteomes" id="UP000320300">
    <property type="component" value="Unassembled WGS sequence"/>
</dbReference>
<keyword evidence="3" id="KW-0378">Hydrolase</keyword>
<dbReference type="InterPro" id="IPR038729">
    <property type="entry name" value="Rad50/SbcC_AAA"/>
</dbReference>
<dbReference type="GO" id="GO:0006302">
    <property type="term" value="P:double-strand break repair"/>
    <property type="evidence" value="ECO:0007669"/>
    <property type="project" value="InterPro"/>
</dbReference>
<sequence>MKITGIKFLNLNSLKGQHEIRFDQPPFDESGIFAITGPTGAGKTTLLDAITAALYGRVHRHSRDVFEIMTRHTAESFAEVEFEVGEKSYRAKWSVRRSHGKADGQLQQQKMELAESLTGKILISHPLNEVREKIVRICGLDYNQFLRSVILSQGDFTRFLKAPENERSELLEQITDTGIYSEISVAAYEKAREERLKLEQLRSRLENVILLSAEERTAHLTELEELSAQEKLSKQDEAALRIKLDWLLQLEKLSLKKQDLMQSLAEAELLHAGYEPRFLKLQNHLRALVHRPALAALDTIGVQHQQIETDLRLAESQHPEVLKEEQGTRAELIAAKQQAELKEKDLTEMGPVFDAVSKKDILIGQAANQLAGNVATFESAALSLQQTQDLQLSKDETLKKIRERIAALSHWMLEHAADAALEKQALVLQQLLLQLSALKVKDSGITEEQSGYIRRREQGQALLTETTRHLALTERSLAETRENIQQQQQTLLSLLAGKNTEELEQELSEFPVLIHTAEQQLKLASSYGELVKEQALQREKLTQLRIEEKDAQTVLEKLKQENLRETEILAHLQEIWELEVKVQKYDAARLELQEEQPCPLCGAIHHPFVEGKYVSRTNEAAERRNQQQVKLQLLKTQLDAQLIVINTLTYQLETGDQNIQLSAASLAQMSSDFELNNEQLPKPLDIAKPEIIAAVISRKKLQQASLKQQMDQVKLIQKQVVQLESRIVEQKELMAQQNSKAEQAGLEINFAEQQLKLNAQQLAAVRDEIKILEGQSAAVLEPFGITFSAGQSEEVIPEMNQRYQQYQASEQELKRLELDLRQQETELKNLEKTIIEKNDALELLNVQLQDSQSTLQRLQQERLELFGTKDPLEERTELGNEFSKYRRLTEGLQQQLQQKQERLKIVEDRQMNLNASFLSTKKLFNAQLEKLREKLSAEGMTSVEELKNLFLPDDEATEAAALQQESAQRIASAKSLLKATEKELAAEMQRALTEEPKENLVPLLEEQGQILSLLQQKKGRLNQIISDDDLLKLKHTEVAQQIEKQRQESDRFQKISALIGSADGKKFSRFAQGLTLARLTELANRHLLRLSDRYSILKSPEKDLDLQIIDGYQADVVRPMSTLSGGESFLVSLALALGLSDLASRKVQINSLFIDEGFGTLDADTLDVAITALENLQASGKTIGIISHVEALKERIGTQIQLSKEPGGTSKISLFSYGQKIV</sequence>
<dbReference type="AlphaFoldDB" id="A0A521AKB2"/>
<dbReference type="Pfam" id="PF13476">
    <property type="entry name" value="AAA_23"/>
    <property type="match status" value="1"/>
</dbReference>
<feature type="coiled-coil region" evidence="1">
    <location>
        <begin position="541"/>
        <end position="595"/>
    </location>
</feature>
<dbReference type="PANTHER" id="PTHR32114:SF2">
    <property type="entry name" value="ABC TRANSPORTER ABCH.3"/>
    <property type="match status" value="1"/>
</dbReference>
<dbReference type="SUPFAM" id="SSF52540">
    <property type="entry name" value="P-loop containing nucleoside triphosphate hydrolases"/>
    <property type="match status" value="1"/>
</dbReference>
<dbReference type="InterPro" id="IPR027417">
    <property type="entry name" value="P-loop_NTPase"/>
</dbReference>
<dbReference type="EMBL" id="FXTN01000001">
    <property type="protein sequence ID" value="SMO35274.1"/>
    <property type="molecule type" value="Genomic_DNA"/>
</dbReference>
<protein>
    <submittedName>
        <fullName evidence="3">Exonuclease SbcC</fullName>
    </submittedName>
</protein>
<evidence type="ECO:0000256" key="1">
    <source>
        <dbReference type="SAM" id="Coils"/>
    </source>
</evidence>
<accession>A0A521AKB2</accession>
<feature type="coiled-coil region" evidence="1">
    <location>
        <begin position="322"/>
        <end position="349"/>
    </location>
</feature>
<name>A0A521AKB2_9SPHI</name>
<dbReference type="Gene3D" id="3.40.50.300">
    <property type="entry name" value="P-loop containing nucleotide triphosphate hydrolases"/>
    <property type="match status" value="2"/>
</dbReference>
<keyword evidence="4" id="KW-1185">Reference proteome</keyword>
<feature type="coiled-coil region" evidence="1">
    <location>
        <begin position="706"/>
        <end position="768"/>
    </location>
</feature>
<evidence type="ECO:0000259" key="2">
    <source>
        <dbReference type="Pfam" id="PF13476"/>
    </source>
</evidence>
<keyword evidence="1" id="KW-0175">Coiled coil</keyword>
<feature type="coiled-coil region" evidence="1">
    <location>
        <begin position="799"/>
        <end position="916"/>
    </location>
</feature>
<keyword evidence="3" id="KW-0269">Exonuclease</keyword>
<keyword evidence="3" id="KW-0540">Nuclease</keyword>
<evidence type="ECO:0000313" key="3">
    <source>
        <dbReference type="EMBL" id="SMO35274.1"/>
    </source>
</evidence>
<dbReference type="GO" id="GO:0016887">
    <property type="term" value="F:ATP hydrolysis activity"/>
    <property type="evidence" value="ECO:0007669"/>
    <property type="project" value="InterPro"/>
</dbReference>
<organism evidence="3 4">
    <name type="scientific">Pedobacter westerhofensis</name>
    <dbReference type="NCBI Taxonomy" id="425512"/>
    <lineage>
        <taxon>Bacteria</taxon>
        <taxon>Pseudomonadati</taxon>
        <taxon>Bacteroidota</taxon>
        <taxon>Sphingobacteriia</taxon>
        <taxon>Sphingobacteriales</taxon>
        <taxon>Sphingobacteriaceae</taxon>
        <taxon>Pedobacter</taxon>
    </lineage>
</organism>
<dbReference type="Pfam" id="PF13558">
    <property type="entry name" value="SbcC_Walker_B"/>
    <property type="match status" value="1"/>
</dbReference>
<gene>
    <name evidence="3" type="ORF">SAMN06265348_101277</name>
</gene>
<feature type="domain" description="Rad50/SbcC-type AAA" evidence="2">
    <location>
        <begin position="10"/>
        <end position="208"/>
    </location>
</feature>